<dbReference type="InterPro" id="IPR042099">
    <property type="entry name" value="ANL_N_sf"/>
</dbReference>
<dbReference type="InterPro" id="IPR045851">
    <property type="entry name" value="AMP-bd_C_sf"/>
</dbReference>
<dbReference type="RefSeq" id="WP_274041580.1">
    <property type="nucleotide sequence ID" value="NZ_JANCPR020000017.1"/>
</dbReference>
<feature type="compositionally biased region" description="Basic and acidic residues" evidence="2">
    <location>
        <begin position="11"/>
        <end position="20"/>
    </location>
</feature>
<evidence type="ECO:0000313" key="4">
    <source>
        <dbReference type="EMBL" id="MDJ1133985.1"/>
    </source>
</evidence>
<sequence>MTSTTSTRAAVHPDRREWRPDSAPARMTDARTLAAALVDRAAREPGAVAYYLPEAAEGAGAPDEADRMTVGQLHERAHAAGAALAAAGLGRGDRVVMCLDTSPELVAALYGAALLGAVPMLAEPPLTVGRRKLWLDRVTHMVEVAGPTAVVCDEMLREAAEESLAPLGLAVVCPPFAAGTVEQPAVEADPEELALIQFSSGTTSSAKGIMLSHRGVFAAAHSIGEGIPYRRGDIMISWLPLHHDMGMVAGLLSTFLHDLPSALFRPLSFATRPQIWLRTIHRYRGTVSAAPNFAYRLVASTAHRMDLAGLDLSCWRSAFNGAEVVEAGTVRDFTRAMRPHGFRPESMRPCYGMAELGLAASFAPADSLPRVEVLSRTGMADRGVAVPPVSEQDAQEYVSSGLPVPGIRIRVTDAEDRELAEGHSGAVQVASDSMMNGYYGMPERTAEDLRDGWLNTGDLGFCLDGELFVTGRSKDVVIIAGGNYQPQPLELAATAVEGVRPGGVAAVGVLDAVQGTERLVLVVESRLHSDPEEAALLGKRVEQAVSRATGLTPAEVVVVPRKTLPKTSSGKAQRPLLARMLAEGKIP</sequence>
<keyword evidence="5" id="KW-1185">Reference proteome</keyword>
<evidence type="ECO:0000256" key="1">
    <source>
        <dbReference type="ARBA" id="ARBA00006432"/>
    </source>
</evidence>
<dbReference type="PANTHER" id="PTHR22754:SF32">
    <property type="entry name" value="DISCO-INTERACTING PROTEIN 2"/>
    <property type="match status" value="1"/>
</dbReference>
<evidence type="ECO:0000259" key="3">
    <source>
        <dbReference type="Pfam" id="PF00501"/>
    </source>
</evidence>
<dbReference type="InterPro" id="IPR020845">
    <property type="entry name" value="AMP-binding_CS"/>
</dbReference>
<dbReference type="SUPFAM" id="SSF56801">
    <property type="entry name" value="Acetyl-CoA synthetase-like"/>
    <property type="match status" value="1"/>
</dbReference>
<accession>A0ABT6ZY46</accession>
<feature type="domain" description="AMP-dependent synthetase/ligase" evidence="3">
    <location>
        <begin position="39"/>
        <end position="439"/>
    </location>
</feature>
<gene>
    <name evidence="4" type="ORF">NMN56_018830</name>
</gene>
<name>A0ABT6ZY46_9ACTN</name>
<dbReference type="Gene3D" id="3.30.300.30">
    <property type="match status" value="1"/>
</dbReference>
<evidence type="ECO:0000256" key="2">
    <source>
        <dbReference type="SAM" id="MobiDB-lite"/>
    </source>
</evidence>
<dbReference type="Gene3D" id="3.40.50.12780">
    <property type="entry name" value="N-terminal domain of ligase-like"/>
    <property type="match status" value="1"/>
</dbReference>
<organism evidence="4 5">
    <name type="scientific">Streptomyces iconiensis</name>
    <dbReference type="NCBI Taxonomy" id="1384038"/>
    <lineage>
        <taxon>Bacteria</taxon>
        <taxon>Bacillati</taxon>
        <taxon>Actinomycetota</taxon>
        <taxon>Actinomycetes</taxon>
        <taxon>Kitasatosporales</taxon>
        <taxon>Streptomycetaceae</taxon>
        <taxon>Streptomyces</taxon>
    </lineage>
</organism>
<dbReference type="PROSITE" id="PS00455">
    <property type="entry name" value="AMP_BINDING"/>
    <property type="match status" value="1"/>
</dbReference>
<dbReference type="Proteomes" id="UP001214441">
    <property type="component" value="Unassembled WGS sequence"/>
</dbReference>
<dbReference type="PANTHER" id="PTHR22754">
    <property type="entry name" value="DISCO-INTERACTING PROTEIN 2 DIP2 -RELATED"/>
    <property type="match status" value="1"/>
</dbReference>
<dbReference type="InterPro" id="IPR000873">
    <property type="entry name" value="AMP-dep_synth/lig_dom"/>
</dbReference>
<evidence type="ECO:0000313" key="5">
    <source>
        <dbReference type="Proteomes" id="UP001214441"/>
    </source>
</evidence>
<dbReference type="EMBL" id="JANCPR020000017">
    <property type="protein sequence ID" value="MDJ1133985.1"/>
    <property type="molecule type" value="Genomic_DNA"/>
</dbReference>
<comment type="similarity">
    <text evidence="1">Belongs to the ATP-dependent AMP-binding enzyme family.</text>
</comment>
<reference evidence="4 5" key="1">
    <citation type="submission" date="2023-05" db="EMBL/GenBank/DDBJ databases">
        <title>Streptantibioticus silvisoli sp. nov., acidotolerant actinomycetes 1 from pine litter.</title>
        <authorList>
            <person name="Swiecimska M."/>
            <person name="Golinska P."/>
            <person name="Sangal V."/>
            <person name="Wachnowicz B."/>
            <person name="Goodfellow M."/>
        </authorList>
    </citation>
    <scope>NUCLEOTIDE SEQUENCE [LARGE SCALE GENOMIC DNA]</scope>
    <source>
        <strain evidence="4 5">DSM 42109</strain>
    </source>
</reference>
<protein>
    <submittedName>
        <fullName evidence="4">AMP-binding protein</fullName>
    </submittedName>
</protein>
<proteinExistence type="inferred from homology"/>
<comment type="caution">
    <text evidence="4">The sequence shown here is derived from an EMBL/GenBank/DDBJ whole genome shotgun (WGS) entry which is preliminary data.</text>
</comment>
<feature type="region of interest" description="Disordered" evidence="2">
    <location>
        <begin position="1"/>
        <end position="24"/>
    </location>
</feature>
<dbReference type="Pfam" id="PF00501">
    <property type="entry name" value="AMP-binding"/>
    <property type="match status" value="1"/>
</dbReference>